<dbReference type="Pfam" id="PF21916">
    <property type="entry name" value="mtd_2nd"/>
    <property type="match status" value="1"/>
</dbReference>
<gene>
    <name evidence="2" type="ORF">SAMN02745671_01701</name>
</gene>
<accession>A0A1M6E0R0</accession>
<organism evidence="2 3">
    <name type="scientific">Anaerovibrio lipolyticus DSM 3074</name>
    <dbReference type="NCBI Taxonomy" id="1120997"/>
    <lineage>
        <taxon>Bacteria</taxon>
        <taxon>Bacillati</taxon>
        <taxon>Bacillota</taxon>
        <taxon>Negativicutes</taxon>
        <taxon>Selenomonadales</taxon>
        <taxon>Selenomonadaceae</taxon>
        <taxon>Anaerovibrio</taxon>
    </lineage>
</organism>
<sequence>MSIKEYPDMNPYADGTNSIGSLEKAWAEIHGKKIYGDEFCGTLKIIIDALATKAELATVEGEVAYANSPNYYSEDVPWSADTDEVRTKLASPEILWLNINGKGHKLEEQVFFDITDPQVWDTKATLCERDTAYALDDYVYATAGTDTYIYKCMTAGTTSTLTPTWPTTIDATYNDGSVVWKCVANYAAASNRAGKDLYIYALYNAEGLEPSFVISANSIAPEKIGDTPFRKVGGFHCLCVDVGEDAPGGSDHALYGYEAGDILPMSVWDCWHRPVGAPEGYVYEPGNNVWISIYGLSWTGSYSNTPEDLQLVSVYGGEWADGTSTEKVHCLKFDQVLSRQHQRLIRRREFVNASIGSNQGTNIYGSADPGTTGGP</sequence>
<dbReference type="EMBL" id="FQYW01000013">
    <property type="protein sequence ID" value="SHI79104.1"/>
    <property type="molecule type" value="Genomic_DNA"/>
</dbReference>
<dbReference type="Proteomes" id="UP000191240">
    <property type="component" value="Unassembled WGS sequence"/>
</dbReference>
<dbReference type="SUPFAM" id="SSF141658">
    <property type="entry name" value="Bacteriophage trimeric proteins domain"/>
    <property type="match status" value="1"/>
</dbReference>
<evidence type="ECO:0000313" key="2">
    <source>
        <dbReference type="EMBL" id="SHI79104.1"/>
    </source>
</evidence>
<reference evidence="2 3" key="1">
    <citation type="submission" date="2016-11" db="EMBL/GenBank/DDBJ databases">
        <authorList>
            <person name="Jaros S."/>
            <person name="Januszkiewicz K."/>
            <person name="Wedrychowicz H."/>
        </authorList>
    </citation>
    <scope>NUCLEOTIDE SEQUENCE [LARGE SCALE GENOMIC DNA]</scope>
    <source>
        <strain evidence="2 3">DSM 3074</strain>
    </source>
</reference>
<evidence type="ECO:0000259" key="1">
    <source>
        <dbReference type="Pfam" id="PF21916"/>
    </source>
</evidence>
<dbReference type="AlphaFoldDB" id="A0A1M6E0R0"/>
<dbReference type="InterPro" id="IPR054114">
    <property type="entry name" value="Mtd_2nd"/>
</dbReference>
<evidence type="ECO:0000313" key="3">
    <source>
        <dbReference type="Proteomes" id="UP000191240"/>
    </source>
</evidence>
<dbReference type="Gene3D" id="2.80.20.10">
    <property type="entry name" value="Tail fiber receptor-binding protein"/>
    <property type="match status" value="1"/>
</dbReference>
<name>A0A1M6E0R0_9FIRM</name>
<feature type="domain" description="Major tropism determinant second" evidence="1">
    <location>
        <begin position="187"/>
        <end position="269"/>
    </location>
</feature>
<protein>
    <recommendedName>
        <fullName evidence="1">Major tropism determinant second domain-containing protein</fullName>
    </recommendedName>
</protein>
<proteinExistence type="predicted"/>